<dbReference type="STRING" id="1314782.A0A165N7W0"/>
<sequence length="185" mass="19698">MGSDVTIVGDEQPGVEPLRINVNIPPKLYTVPFVSFVLGTMIGVQRGSRMASMRFLAENVHRPPRTVRGWYFYHKTKNYKVLWGALKEGGRVGSRLGLITLGWMGTEEGLRRAGGLAEEGREVGAALVTAAGFCGVYRVTGMDAGRIMGLGLAGGIAMWALRVLQAAKSEGGDVEGSDEGGDEGV</sequence>
<proteinExistence type="predicted"/>
<dbReference type="InParanoid" id="A0A165N7W0"/>
<evidence type="ECO:0000313" key="1">
    <source>
        <dbReference type="EMBL" id="KZT19286.1"/>
    </source>
</evidence>
<evidence type="ECO:0000313" key="2">
    <source>
        <dbReference type="Proteomes" id="UP000076761"/>
    </source>
</evidence>
<gene>
    <name evidence="1" type="ORF">NEOLEDRAFT_1183530</name>
</gene>
<dbReference type="OrthoDB" id="5584028at2759"/>
<organism evidence="1 2">
    <name type="scientific">Neolentinus lepideus HHB14362 ss-1</name>
    <dbReference type="NCBI Taxonomy" id="1314782"/>
    <lineage>
        <taxon>Eukaryota</taxon>
        <taxon>Fungi</taxon>
        <taxon>Dikarya</taxon>
        <taxon>Basidiomycota</taxon>
        <taxon>Agaricomycotina</taxon>
        <taxon>Agaricomycetes</taxon>
        <taxon>Gloeophyllales</taxon>
        <taxon>Gloeophyllaceae</taxon>
        <taxon>Neolentinus</taxon>
    </lineage>
</organism>
<dbReference type="PANTHER" id="PTHR37852">
    <property type="entry name" value="YALI0B21208P"/>
    <property type="match status" value="1"/>
</dbReference>
<dbReference type="PANTHER" id="PTHR37852:SF1">
    <property type="entry name" value="HIG1 DOMAIN-CONTAINING PROTEIN"/>
    <property type="match status" value="1"/>
</dbReference>
<dbReference type="AlphaFoldDB" id="A0A165N7W0"/>
<dbReference type="Proteomes" id="UP000076761">
    <property type="component" value="Unassembled WGS sequence"/>
</dbReference>
<protein>
    <recommendedName>
        <fullName evidence="3">Tim17-domain-containing protein</fullName>
    </recommendedName>
</protein>
<accession>A0A165N7W0</accession>
<dbReference type="EMBL" id="KV425645">
    <property type="protein sequence ID" value="KZT19286.1"/>
    <property type="molecule type" value="Genomic_DNA"/>
</dbReference>
<name>A0A165N7W0_9AGAM</name>
<reference evidence="1 2" key="1">
    <citation type="journal article" date="2016" name="Mol. Biol. Evol.">
        <title>Comparative Genomics of Early-Diverging Mushroom-Forming Fungi Provides Insights into the Origins of Lignocellulose Decay Capabilities.</title>
        <authorList>
            <person name="Nagy L.G."/>
            <person name="Riley R."/>
            <person name="Tritt A."/>
            <person name="Adam C."/>
            <person name="Daum C."/>
            <person name="Floudas D."/>
            <person name="Sun H."/>
            <person name="Yadav J.S."/>
            <person name="Pangilinan J."/>
            <person name="Larsson K.H."/>
            <person name="Matsuura K."/>
            <person name="Barry K."/>
            <person name="Labutti K."/>
            <person name="Kuo R."/>
            <person name="Ohm R.A."/>
            <person name="Bhattacharya S.S."/>
            <person name="Shirouzu T."/>
            <person name="Yoshinaga Y."/>
            <person name="Martin F.M."/>
            <person name="Grigoriev I.V."/>
            <person name="Hibbett D.S."/>
        </authorList>
    </citation>
    <scope>NUCLEOTIDE SEQUENCE [LARGE SCALE GENOMIC DNA]</scope>
    <source>
        <strain evidence="1 2">HHB14362 ss-1</strain>
    </source>
</reference>
<keyword evidence="2" id="KW-1185">Reference proteome</keyword>
<evidence type="ECO:0008006" key="3">
    <source>
        <dbReference type="Google" id="ProtNLM"/>
    </source>
</evidence>